<accession>A0A0Q2RYI8</accession>
<evidence type="ECO:0000256" key="3">
    <source>
        <dbReference type="ARBA" id="ARBA00022827"/>
    </source>
</evidence>
<dbReference type="InterPro" id="IPR016156">
    <property type="entry name" value="FAD/NAD-linked_Rdtase_dimer_sf"/>
</dbReference>
<dbReference type="Pfam" id="PF02852">
    <property type="entry name" value="Pyr_redox_dim"/>
    <property type="match status" value="1"/>
</dbReference>
<dbReference type="InterPro" id="IPR001100">
    <property type="entry name" value="Pyr_nuc-diS_OxRdtase"/>
</dbReference>
<keyword evidence="3 4" id="KW-0274">FAD</keyword>
<evidence type="ECO:0000256" key="2">
    <source>
        <dbReference type="ARBA" id="ARBA00022630"/>
    </source>
</evidence>
<feature type="domain" description="FAD/NAD(P)-binding" evidence="7">
    <location>
        <begin position="6"/>
        <end position="320"/>
    </location>
</feature>
<dbReference type="PANTHER" id="PTHR43014:SF2">
    <property type="entry name" value="MERCURIC REDUCTASE"/>
    <property type="match status" value="1"/>
</dbReference>
<keyword evidence="2" id="KW-0285">Flavoprotein</keyword>
<feature type="binding site" evidence="4">
    <location>
        <position position="264"/>
    </location>
    <ligand>
        <name>NAD(+)</name>
        <dbReference type="ChEBI" id="CHEBI:57540"/>
    </ligand>
</feature>
<evidence type="ECO:0000313" key="10">
    <source>
        <dbReference type="EMBL" id="ORV81045.1"/>
    </source>
</evidence>
<reference evidence="9 12" key="3">
    <citation type="submission" date="2016-06" db="EMBL/GenBank/DDBJ databases">
        <authorList>
            <person name="Kjaerup R.B."/>
            <person name="Dalgaard T.S."/>
            <person name="Juul-Madsen H.R."/>
        </authorList>
    </citation>
    <scope>NUCLEOTIDE SEQUENCE [LARGE SCALE GENOMIC DNA]</scope>
    <source>
        <strain evidence="9 12">1245752.6</strain>
    </source>
</reference>
<dbReference type="PIRSF" id="PIRSF000350">
    <property type="entry name" value="Mercury_reductase_MerA"/>
    <property type="match status" value="1"/>
</dbReference>
<dbReference type="SUPFAM" id="SSF55424">
    <property type="entry name" value="FAD/NAD-linked reductases, dimerisation (C-terminal) domain"/>
    <property type="match status" value="1"/>
</dbReference>
<reference evidence="8 11" key="1">
    <citation type="submission" date="2015-10" db="EMBL/GenBank/DDBJ databases">
        <title>Mycobacterium gordonae draft genome assembly.</title>
        <authorList>
            <person name="Ustinova V."/>
            <person name="Smirnova T."/>
            <person name="Blagodatskikh K."/>
            <person name="Varlamov D."/>
            <person name="Larionova E."/>
            <person name="Chernousova L."/>
        </authorList>
    </citation>
    <scope>NUCLEOTIDE SEQUENCE [LARGE SCALE GENOMIC DNA]</scope>
    <source>
        <strain evidence="8 11">CTRI 14-8773</strain>
    </source>
</reference>
<dbReference type="PRINTS" id="PR00368">
    <property type="entry name" value="FADPNR"/>
</dbReference>
<feature type="domain" description="Pyridine nucleotide-disulphide oxidoreductase dimerisation" evidence="6">
    <location>
        <begin position="339"/>
        <end position="449"/>
    </location>
</feature>
<protein>
    <submittedName>
        <fullName evidence="8">Pyridine nucleotide-disulfide oxidoreductase</fullName>
    </submittedName>
</protein>
<name>A0A0Q2RYI8_MYCGO</name>
<dbReference type="Pfam" id="PF07992">
    <property type="entry name" value="Pyr_redox_2"/>
    <property type="match status" value="1"/>
</dbReference>
<evidence type="ECO:0000259" key="6">
    <source>
        <dbReference type="Pfam" id="PF02852"/>
    </source>
</evidence>
<feature type="disulfide bond" description="Redox-active" evidence="5">
    <location>
        <begin position="42"/>
        <end position="47"/>
    </location>
</feature>
<feature type="binding site" evidence="4">
    <location>
        <begin position="137"/>
        <end position="139"/>
    </location>
    <ligand>
        <name>FAD</name>
        <dbReference type="ChEBI" id="CHEBI:57692"/>
    </ligand>
</feature>
<dbReference type="AlphaFoldDB" id="A0A0Q2RYI8"/>
<dbReference type="Proteomes" id="UP000051677">
    <property type="component" value="Unassembled WGS sequence"/>
</dbReference>
<comment type="similarity">
    <text evidence="1">Belongs to the class-I pyridine nucleotide-disulfide oxidoreductase family.</text>
</comment>
<dbReference type="Gene3D" id="3.30.390.30">
    <property type="match status" value="1"/>
</dbReference>
<dbReference type="Proteomes" id="UP000193928">
    <property type="component" value="Unassembled WGS sequence"/>
</dbReference>
<dbReference type="PRINTS" id="PR00411">
    <property type="entry name" value="PNDRDTASEI"/>
</dbReference>
<dbReference type="OrthoDB" id="9800167at2"/>
<dbReference type="PANTHER" id="PTHR43014">
    <property type="entry name" value="MERCURIC REDUCTASE"/>
    <property type="match status" value="1"/>
</dbReference>
<evidence type="ECO:0000313" key="13">
    <source>
        <dbReference type="Proteomes" id="UP000193928"/>
    </source>
</evidence>
<dbReference type="EMBL" id="LKTM01000031">
    <property type="protein sequence ID" value="KQH80315.1"/>
    <property type="molecule type" value="Genomic_DNA"/>
</dbReference>
<comment type="cofactor">
    <cofactor evidence="4">
        <name>FAD</name>
        <dbReference type="ChEBI" id="CHEBI:57692"/>
    </cofactor>
    <text evidence="4">Binds 1 FAD per subunit.</text>
</comment>
<keyword evidence="4" id="KW-0520">NAD</keyword>
<dbReference type="EMBL" id="LQOY01000126">
    <property type="protein sequence ID" value="ORV81045.1"/>
    <property type="molecule type" value="Genomic_DNA"/>
</dbReference>
<sequence length="464" mass="49480">MAEHFDAVVIGAGPGGEVAVGRLISAGLRVALIERELIGGECAYWACIPSKTLLRPTEARAEAAAAAGLSRPALDWPALRDYRDYMIRHLDDTNQVTGYQRQGVTVLKGTARLTGRDPWRISVADTEITAAHVVIATGSQPVRPPIDGLDDLDATVVWTNREATTLREIPQRAVMIGGSAVGVELGQFLARMGSHVTLVQRGPRLLDREDPRVGELVAARLRDDGIDVRLGRQATRARRDGADAVVEFDDGTSVRTDVIVLGAGREPATAGLGLDSVGVTIGDRGELAVDEHCRVTGDGLWALGDVTGVALFTHVAMYQARVVADNIAGTSRRAHYTGIPRVVFAQPEIAAVGMTGEEAQSAGLDVVSTELNLPDALARPWTYETQPAGTLGLLADRSRRVLVGAWAVAPMAGEWIHQAALAIRAQVPIDVLLDGIAQFPTYSEALLHAAERLDLGPRKPQENS</sequence>
<dbReference type="InterPro" id="IPR036188">
    <property type="entry name" value="FAD/NAD-bd_sf"/>
</dbReference>
<keyword evidence="4" id="KW-0547">Nucleotide-binding</keyword>
<proteinExistence type="inferred from homology"/>
<gene>
    <name evidence="9" type="ORF">A9W98_09150</name>
    <name evidence="8" type="ORF">AO501_03565</name>
    <name evidence="10" type="ORF">AWC08_29835</name>
</gene>
<evidence type="ECO:0000256" key="1">
    <source>
        <dbReference type="ARBA" id="ARBA00007532"/>
    </source>
</evidence>
<dbReference type="GO" id="GO:0050660">
    <property type="term" value="F:flavin adenine dinucleotide binding"/>
    <property type="evidence" value="ECO:0007669"/>
    <property type="project" value="TreeGrafter"/>
</dbReference>
<reference evidence="10 13" key="2">
    <citation type="submission" date="2016-01" db="EMBL/GenBank/DDBJ databases">
        <title>The new phylogeny of the genus Mycobacterium.</title>
        <authorList>
            <person name="Tarcisio F."/>
            <person name="Conor M."/>
            <person name="Antonella G."/>
            <person name="Elisabetta G."/>
            <person name="Giulia F.S."/>
            <person name="Sara T."/>
            <person name="Anna F."/>
            <person name="Clotilde B."/>
            <person name="Roberto B."/>
            <person name="Veronica D.S."/>
            <person name="Fabio R."/>
            <person name="Monica P."/>
            <person name="Olivier J."/>
            <person name="Enrico T."/>
            <person name="Nicola S."/>
        </authorList>
    </citation>
    <scope>NUCLEOTIDE SEQUENCE [LARGE SCALE GENOMIC DNA]</scope>
    <source>
        <strain evidence="10 13">DSM 44160</strain>
    </source>
</reference>
<keyword evidence="13" id="KW-1185">Reference proteome</keyword>
<dbReference type="InterPro" id="IPR004099">
    <property type="entry name" value="Pyr_nucl-diS_OxRdtase_dimer"/>
</dbReference>
<dbReference type="Gene3D" id="3.50.50.60">
    <property type="entry name" value="FAD/NAD(P)-binding domain"/>
    <property type="match status" value="2"/>
</dbReference>
<organism evidence="8 11">
    <name type="scientific">Mycobacterium gordonae</name>
    <dbReference type="NCBI Taxonomy" id="1778"/>
    <lineage>
        <taxon>Bacteria</taxon>
        <taxon>Bacillati</taxon>
        <taxon>Actinomycetota</taxon>
        <taxon>Actinomycetes</taxon>
        <taxon>Mycobacteriales</taxon>
        <taxon>Mycobacteriaceae</taxon>
        <taxon>Mycobacterium</taxon>
    </lineage>
</organism>
<evidence type="ECO:0000313" key="12">
    <source>
        <dbReference type="Proteomes" id="UP000093757"/>
    </source>
</evidence>
<dbReference type="SUPFAM" id="SSF51905">
    <property type="entry name" value="FAD/NAD(P)-binding domain"/>
    <property type="match status" value="1"/>
</dbReference>
<feature type="binding site" evidence="4">
    <location>
        <position position="305"/>
    </location>
    <ligand>
        <name>NAD(+)</name>
        <dbReference type="ChEBI" id="CHEBI:57540"/>
    </ligand>
</feature>
<evidence type="ECO:0000313" key="8">
    <source>
        <dbReference type="EMBL" id="KQH80315.1"/>
    </source>
</evidence>
<evidence type="ECO:0000256" key="5">
    <source>
        <dbReference type="PIRSR" id="PIRSR000350-4"/>
    </source>
</evidence>
<evidence type="ECO:0000313" key="11">
    <source>
        <dbReference type="Proteomes" id="UP000051677"/>
    </source>
</evidence>
<dbReference type="Proteomes" id="UP000093757">
    <property type="component" value="Unassembled WGS sequence"/>
</dbReference>
<comment type="caution">
    <text evidence="8">The sequence shown here is derived from an EMBL/GenBank/DDBJ whole genome shotgun (WGS) entry which is preliminary data.</text>
</comment>
<evidence type="ECO:0000256" key="4">
    <source>
        <dbReference type="PIRSR" id="PIRSR000350-3"/>
    </source>
</evidence>
<evidence type="ECO:0000313" key="9">
    <source>
        <dbReference type="EMBL" id="OBS03506.1"/>
    </source>
</evidence>
<dbReference type="InterPro" id="IPR023753">
    <property type="entry name" value="FAD/NAD-binding_dom"/>
</dbReference>
<feature type="binding site" evidence="4">
    <location>
        <begin position="177"/>
        <end position="184"/>
    </location>
    <ligand>
        <name>NAD(+)</name>
        <dbReference type="ChEBI" id="CHEBI:57540"/>
    </ligand>
</feature>
<dbReference type="RefSeq" id="WP_055576806.1">
    <property type="nucleotide sequence ID" value="NZ_JACKSU010000086.1"/>
</dbReference>
<dbReference type="GO" id="GO:0003955">
    <property type="term" value="F:NAD(P)H dehydrogenase (quinone) activity"/>
    <property type="evidence" value="ECO:0007669"/>
    <property type="project" value="TreeGrafter"/>
</dbReference>
<dbReference type="GeneID" id="83632048"/>
<feature type="binding site" evidence="4">
    <location>
        <position position="51"/>
    </location>
    <ligand>
        <name>FAD</name>
        <dbReference type="ChEBI" id="CHEBI:57692"/>
    </ligand>
</feature>
<dbReference type="EMBL" id="MAEM01000071">
    <property type="protein sequence ID" value="OBS03506.1"/>
    <property type="molecule type" value="Genomic_DNA"/>
</dbReference>
<evidence type="ECO:0000259" key="7">
    <source>
        <dbReference type="Pfam" id="PF07992"/>
    </source>
</evidence>